<organism evidence="1 2">
    <name type="scientific">Eleusine coracana subsp. coracana</name>
    <dbReference type="NCBI Taxonomy" id="191504"/>
    <lineage>
        <taxon>Eukaryota</taxon>
        <taxon>Viridiplantae</taxon>
        <taxon>Streptophyta</taxon>
        <taxon>Embryophyta</taxon>
        <taxon>Tracheophyta</taxon>
        <taxon>Spermatophyta</taxon>
        <taxon>Magnoliopsida</taxon>
        <taxon>Liliopsida</taxon>
        <taxon>Poales</taxon>
        <taxon>Poaceae</taxon>
        <taxon>PACMAD clade</taxon>
        <taxon>Chloridoideae</taxon>
        <taxon>Cynodonteae</taxon>
        <taxon>Eleusininae</taxon>
        <taxon>Eleusine</taxon>
    </lineage>
</organism>
<dbReference type="PANTHER" id="PTHR33883">
    <property type="entry name" value="WPP DOMAIN-ASSOCIATED PROTEIN"/>
    <property type="match status" value="1"/>
</dbReference>
<sequence length="135" mass="14888">MEHRRPPPAQTKEADARGGAMLAAPGQFCAQRPDQFFLGAVRGGGAVRAPLNLGQTRVTRLRRREMEAADPLEYELQRGISDIMVDVLGDEVDTLLSVLGKIYIALDHYSPVLKHYPGVIDILRIVQKVLQGESI</sequence>
<dbReference type="EMBL" id="BQKI01000005">
    <property type="protein sequence ID" value="GJM95157.1"/>
    <property type="molecule type" value="Genomic_DNA"/>
</dbReference>
<dbReference type="InterPro" id="IPR037490">
    <property type="entry name" value="WAP"/>
</dbReference>
<name>A0AAV5CAK0_ELECO</name>
<dbReference type="Proteomes" id="UP001054889">
    <property type="component" value="Unassembled WGS sequence"/>
</dbReference>
<comment type="caution">
    <text evidence="1">The sequence shown here is derived from an EMBL/GenBank/DDBJ whole genome shotgun (WGS) entry which is preliminary data.</text>
</comment>
<proteinExistence type="predicted"/>
<keyword evidence="2" id="KW-1185">Reference proteome</keyword>
<evidence type="ECO:0000313" key="2">
    <source>
        <dbReference type="Proteomes" id="UP001054889"/>
    </source>
</evidence>
<evidence type="ECO:0000313" key="1">
    <source>
        <dbReference type="EMBL" id="GJM95157.1"/>
    </source>
</evidence>
<protein>
    <submittedName>
        <fullName evidence="1">Uncharacterized protein</fullName>
    </submittedName>
</protein>
<dbReference type="PANTHER" id="PTHR33883:SF10">
    <property type="entry name" value="WPP DOMAIN-ASSOCIATED PROTEIN"/>
    <property type="match status" value="1"/>
</dbReference>
<accession>A0AAV5CAK0</accession>
<dbReference type="AlphaFoldDB" id="A0AAV5CAK0"/>
<reference evidence="1" key="1">
    <citation type="journal article" date="2018" name="DNA Res.">
        <title>Multiple hybrid de novo genome assembly of finger millet, an orphan allotetraploid crop.</title>
        <authorList>
            <person name="Hatakeyama M."/>
            <person name="Aluri S."/>
            <person name="Balachadran M.T."/>
            <person name="Sivarajan S.R."/>
            <person name="Patrignani A."/>
            <person name="Gruter S."/>
            <person name="Poveda L."/>
            <person name="Shimizu-Inatsugi R."/>
            <person name="Baeten J."/>
            <person name="Francoijs K.J."/>
            <person name="Nataraja K.N."/>
            <person name="Reddy Y.A.N."/>
            <person name="Phadnis S."/>
            <person name="Ravikumar R.L."/>
            <person name="Schlapbach R."/>
            <person name="Sreeman S.M."/>
            <person name="Shimizu K.K."/>
        </authorList>
    </citation>
    <scope>NUCLEOTIDE SEQUENCE</scope>
</reference>
<gene>
    <name evidence="1" type="primary">ga11865</name>
    <name evidence="1" type="ORF">PR202_ga11865</name>
</gene>
<reference evidence="1" key="2">
    <citation type="submission" date="2021-12" db="EMBL/GenBank/DDBJ databases">
        <title>Resequencing data analysis of finger millet.</title>
        <authorList>
            <person name="Hatakeyama M."/>
            <person name="Aluri S."/>
            <person name="Balachadran M.T."/>
            <person name="Sivarajan S.R."/>
            <person name="Poveda L."/>
            <person name="Shimizu-Inatsugi R."/>
            <person name="Schlapbach R."/>
            <person name="Sreeman S.M."/>
            <person name="Shimizu K.K."/>
        </authorList>
    </citation>
    <scope>NUCLEOTIDE SEQUENCE</scope>
</reference>